<feature type="non-terminal residue" evidence="1">
    <location>
        <position position="171"/>
    </location>
</feature>
<accession>A0ACB8SXH7</accession>
<dbReference type="EMBL" id="MU277219">
    <property type="protein sequence ID" value="KAI0060396.1"/>
    <property type="molecule type" value="Genomic_DNA"/>
</dbReference>
<proteinExistence type="predicted"/>
<name>A0ACB8SXH7_9AGAM</name>
<comment type="caution">
    <text evidence="1">The sequence shown here is derived from an EMBL/GenBank/DDBJ whole genome shotgun (WGS) entry which is preliminary data.</text>
</comment>
<gene>
    <name evidence="1" type="ORF">BV25DRAFT_1807463</name>
</gene>
<evidence type="ECO:0000313" key="2">
    <source>
        <dbReference type="Proteomes" id="UP000814140"/>
    </source>
</evidence>
<reference evidence="1" key="1">
    <citation type="submission" date="2021-03" db="EMBL/GenBank/DDBJ databases">
        <authorList>
            <consortium name="DOE Joint Genome Institute"/>
            <person name="Ahrendt S."/>
            <person name="Looney B.P."/>
            <person name="Miyauchi S."/>
            <person name="Morin E."/>
            <person name="Drula E."/>
            <person name="Courty P.E."/>
            <person name="Chicoki N."/>
            <person name="Fauchery L."/>
            <person name="Kohler A."/>
            <person name="Kuo A."/>
            <person name="Labutti K."/>
            <person name="Pangilinan J."/>
            <person name="Lipzen A."/>
            <person name="Riley R."/>
            <person name="Andreopoulos W."/>
            <person name="He G."/>
            <person name="Johnson J."/>
            <person name="Barry K.W."/>
            <person name="Grigoriev I.V."/>
            <person name="Nagy L."/>
            <person name="Hibbett D."/>
            <person name="Henrissat B."/>
            <person name="Matheny P.B."/>
            <person name="Labbe J."/>
            <person name="Martin F."/>
        </authorList>
    </citation>
    <scope>NUCLEOTIDE SEQUENCE</scope>
    <source>
        <strain evidence="1">HHB10654</strain>
    </source>
</reference>
<keyword evidence="2" id="KW-1185">Reference proteome</keyword>
<reference evidence="1" key="2">
    <citation type="journal article" date="2022" name="New Phytol.">
        <title>Evolutionary transition to the ectomycorrhizal habit in the genomes of a hyperdiverse lineage of mushroom-forming fungi.</title>
        <authorList>
            <person name="Looney B."/>
            <person name="Miyauchi S."/>
            <person name="Morin E."/>
            <person name="Drula E."/>
            <person name="Courty P.E."/>
            <person name="Kohler A."/>
            <person name="Kuo A."/>
            <person name="LaButti K."/>
            <person name="Pangilinan J."/>
            <person name="Lipzen A."/>
            <person name="Riley R."/>
            <person name="Andreopoulos W."/>
            <person name="He G."/>
            <person name="Johnson J."/>
            <person name="Nolan M."/>
            <person name="Tritt A."/>
            <person name="Barry K.W."/>
            <person name="Grigoriev I.V."/>
            <person name="Nagy L.G."/>
            <person name="Hibbett D."/>
            <person name="Henrissat B."/>
            <person name="Matheny P.B."/>
            <person name="Labbe J."/>
            <person name="Martin F.M."/>
        </authorList>
    </citation>
    <scope>NUCLEOTIDE SEQUENCE</scope>
    <source>
        <strain evidence="1">HHB10654</strain>
    </source>
</reference>
<sequence length="171" mass="17453">MHSTSLSALVLGAVTTAFAAAVPATVYPTVIPGPGLPSLESLNLTSADLYTTDISLGMYPLSSCSAVPVQTLIVGLTEARGELEARYTNECFTYTTASVNNVIACFNYLQSIGSNNCGVVSNIDFCEAGDAQISGSNIAGAGEVSSSCHDVALGVQWIFTNCNNGGQVGGA</sequence>
<organism evidence="1 2">
    <name type="scientific">Artomyces pyxidatus</name>
    <dbReference type="NCBI Taxonomy" id="48021"/>
    <lineage>
        <taxon>Eukaryota</taxon>
        <taxon>Fungi</taxon>
        <taxon>Dikarya</taxon>
        <taxon>Basidiomycota</taxon>
        <taxon>Agaricomycotina</taxon>
        <taxon>Agaricomycetes</taxon>
        <taxon>Russulales</taxon>
        <taxon>Auriscalpiaceae</taxon>
        <taxon>Artomyces</taxon>
    </lineage>
</organism>
<protein>
    <submittedName>
        <fullName evidence="1">Uncharacterized protein</fullName>
    </submittedName>
</protein>
<dbReference type="Proteomes" id="UP000814140">
    <property type="component" value="Unassembled WGS sequence"/>
</dbReference>
<evidence type="ECO:0000313" key="1">
    <source>
        <dbReference type="EMBL" id="KAI0060396.1"/>
    </source>
</evidence>